<evidence type="ECO:0000313" key="1">
    <source>
        <dbReference type="EMBL" id="KAJ0010116.1"/>
    </source>
</evidence>
<protein>
    <submittedName>
        <fullName evidence="1">Uncharacterized protein</fullName>
    </submittedName>
</protein>
<proteinExistence type="predicted"/>
<reference evidence="2" key="1">
    <citation type="journal article" date="2023" name="G3 (Bethesda)">
        <title>Genome assembly and association tests identify interacting loci associated with vigor, precocity, and sex in interspecific pistachio rootstocks.</title>
        <authorList>
            <person name="Palmer W."/>
            <person name="Jacygrad E."/>
            <person name="Sagayaradj S."/>
            <person name="Cavanaugh K."/>
            <person name="Han R."/>
            <person name="Bertier L."/>
            <person name="Beede B."/>
            <person name="Kafkas S."/>
            <person name="Golino D."/>
            <person name="Preece J."/>
            <person name="Michelmore R."/>
        </authorList>
    </citation>
    <scope>NUCLEOTIDE SEQUENCE [LARGE SCALE GENOMIC DNA]</scope>
</reference>
<name>A0ACC0X5I2_9ROSI</name>
<accession>A0ACC0X5I2</accession>
<organism evidence="1 2">
    <name type="scientific">Pistacia integerrima</name>
    <dbReference type="NCBI Taxonomy" id="434235"/>
    <lineage>
        <taxon>Eukaryota</taxon>
        <taxon>Viridiplantae</taxon>
        <taxon>Streptophyta</taxon>
        <taxon>Embryophyta</taxon>
        <taxon>Tracheophyta</taxon>
        <taxon>Spermatophyta</taxon>
        <taxon>Magnoliopsida</taxon>
        <taxon>eudicotyledons</taxon>
        <taxon>Gunneridae</taxon>
        <taxon>Pentapetalae</taxon>
        <taxon>rosids</taxon>
        <taxon>malvids</taxon>
        <taxon>Sapindales</taxon>
        <taxon>Anacardiaceae</taxon>
        <taxon>Pistacia</taxon>
    </lineage>
</organism>
<comment type="caution">
    <text evidence="1">The sequence shown here is derived from an EMBL/GenBank/DDBJ whole genome shotgun (WGS) entry which is preliminary data.</text>
</comment>
<gene>
    <name evidence="1" type="ORF">Pint_32868</name>
</gene>
<keyword evidence="2" id="KW-1185">Reference proteome</keyword>
<dbReference type="Proteomes" id="UP001163603">
    <property type="component" value="Chromosome 14"/>
</dbReference>
<evidence type="ECO:0000313" key="2">
    <source>
        <dbReference type="Proteomes" id="UP001163603"/>
    </source>
</evidence>
<dbReference type="EMBL" id="CM047749">
    <property type="protein sequence ID" value="KAJ0010116.1"/>
    <property type="molecule type" value="Genomic_DNA"/>
</dbReference>
<sequence>MIFEGITSEKRVEVYPLSLNLSTLQCLVHTPRLAEYFLQDYSDEMNTKNPVGMHVCGFFFYYYYSILLFEFVLF</sequence>